<dbReference type="Proteomes" id="UP000298493">
    <property type="component" value="Unassembled WGS sequence"/>
</dbReference>
<protein>
    <submittedName>
        <fullName evidence="1">Uncharacterized protein</fullName>
    </submittedName>
</protein>
<evidence type="ECO:0000313" key="2">
    <source>
        <dbReference type="Proteomes" id="UP000298493"/>
    </source>
</evidence>
<accession>A0A4Z1P715</accession>
<proteinExistence type="predicted"/>
<dbReference type="EMBL" id="SNSC02000018">
    <property type="protein sequence ID" value="TID16347.1"/>
    <property type="molecule type" value="Genomic_DNA"/>
</dbReference>
<name>A0A4Z1P715_9PEZI</name>
<evidence type="ECO:0000313" key="1">
    <source>
        <dbReference type="EMBL" id="TID16347.1"/>
    </source>
</evidence>
<keyword evidence="2" id="KW-1185">Reference proteome</keyword>
<sequence length="89" mass="9631">MISYMLETQRSSARVALARAFSLWSGGDLSLYMGGAIDWVEVLLLLKFAMSIAEAACANGMILLAEVEEEMLTAARLGSKFSRIEVPAS</sequence>
<dbReference type="AlphaFoldDB" id="A0A4Z1P715"/>
<reference evidence="1 2" key="1">
    <citation type="submission" date="2019-04" db="EMBL/GenBank/DDBJ databases">
        <title>High contiguity whole genome sequence and gene annotation resource for two Venturia nashicola isolates.</title>
        <authorList>
            <person name="Prokchorchik M."/>
            <person name="Won K."/>
            <person name="Lee Y."/>
            <person name="Choi E.D."/>
            <person name="Segonzac C."/>
            <person name="Sohn K.H."/>
        </authorList>
    </citation>
    <scope>NUCLEOTIDE SEQUENCE [LARGE SCALE GENOMIC DNA]</scope>
    <source>
        <strain evidence="1 2">PRI2</strain>
    </source>
</reference>
<organism evidence="1 2">
    <name type="scientific">Venturia nashicola</name>
    <dbReference type="NCBI Taxonomy" id="86259"/>
    <lineage>
        <taxon>Eukaryota</taxon>
        <taxon>Fungi</taxon>
        <taxon>Dikarya</taxon>
        <taxon>Ascomycota</taxon>
        <taxon>Pezizomycotina</taxon>
        <taxon>Dothideomycetes</taxon>
        <taxon>Pleosporomycetidae</taxon>
        <taxon>Venturiales</taxon>
        <taxon>Venturiaceae</taxon>
        <taxon>Venturia</taxon>
    </lineage>
</organism>
<comment type="caution">
    <text evidence="1">The sequence shown here is derived from an EMBL/GenBank/DDBJ whole genome shotgun (WGS) entry which is preliminary data.</text>
</comment>
<gene>
    <name evidence="1" type="ORF">E6O75_ATG11465</name>
</gene>